<proteinExistence type="predicted"/>
<keyword evidence="2" id="KW-0326">Glycosidase</keyword>
<accession>A0ABW4HWR8</accession>
<sequence>MLKEAIYHRPKDNFAYAYDKETLHIMLQTKKNDMDSVGLIFGDPYDWADGKWMTKTVEMIKTGSSALHDYWFVAVKPKFRRIRYAFRCMDANETCYYTESGIYSAAPEDISHYFCFPYMNQVDVFQAPSWVKETVWYQIFPERFANGDPSINPEGTLPWGSTAPTPTNFFGGDFQGVIDHLDHLVELGVNGIYFTPIFKAYSNHKYDTIDYMQIDPQFGDKETFRRLVKECHKRGIRVMLDAVFNHSGYYFPPFQDVLKNQEKSAYTDWFHLRDYPVKPEPIPNYDTFGFVGSMPKLNTENTEVKAYLLKVARYWVEEFDIDGWRLDVANEVDHQFWRDFRKEVKAVKPDAYILGEIWHDSMPWLRGDQFDAVMNYPFTNSAIDFFAKREMTAEDFANSITKVLHMYPANVNEVQFNLLDSHDTPRILTLADGDIDRVKLLYLFQLSFIGTPCIYYGDEIGMSGGQDPGCRACMIWDETKQNKELFTFVKNLIELRKNVPAFGNDGTFKILAFDNQSNTLIYQKQSHNRKILFAINNSSKKQAAHLPDFQKSSCSELLIGKDSEAAYHRVPFEMEQIEVPSMGFRIFEYRL</sequence>
<feature type="domain" description="Glycosyl hydrolase family 13 catalytic" evidence="3">
    <location>
        <begin position="138"/>
        <end position="496"/>
    </location>
</feature>
<dbReference type="InterPro" id="IPR045857">
    <property type="entry name" value="O16G_dom_2"/>
</dbReference>
<dbReference type="CDD" id="cd02857">
    <property type="entry name" value="E_set_CDase_PDE_N"/>
    <property type="match status" value="1"/>
</dbReference>
<dbReference type="Pfam" id="PF00128">
    <property type="entry name" value="Alpha-amylase"/>
    <property type="match status" value="1"/>
</dbReference>
<evidence type="ECO:0000259" key="3">
    <source>
        <dbReference type="SMART" id="SM00642"/>
    </source>
</evidence>
<dbReference type="SMART" id="SM00642">
    <property type="entry name" value="Aamy"/>
    <property type="match status" value="1"/>
</dbReference>
<comment type="caution">
    <text evidence="4">The sequence shown here is derived from an EMBL/GenBank/DDBJ whole genome shotgun (WGS) entry which is preliminary data.</text>
</comment>
<dbReference type="InterPro" id="IPR017853">
    <property type="entry name" value="GH"/>
</dbReference>
<dbReference type="InterPro" id="IPR013780">
    <property type="entry name" value="Glyco_hydro_b"/>
</dbReference>
<dbReference type="SUPFAM" id="SSF51011">
    <property type="entry name" value="Glycosyl hydrolase domain"/>
    <property type="match status" value="1"/>
</dbReference>
<dbReference type="Gene3D" id="3.90.400.10">
    <property type="entry name" value="Oligo-1,6-glucosidase, Domain 2"/>
    <property type="match status" value="1"/>
</dbReference>
<keyword evidence="1 4" id="KW-0378">Hydrolase</keyword>
<dbReference type="PANTHER" id="PTHR10357">
    <property type="entry name" value="ALPHA-AMYLASE FAMILY MEMBER"/>
    <property type="match status" value="1"/>
</dbReference>
<evidence type="ECO:0000256" key="2">
    <source>
        <dbReference type="ARBA" id="ARBA00023295"/>
    </source>
</evidence>
<dbReference type="InterPro" id="IPR006047">
    <property type="entry name" value="GH13_cat_dom"/>
</dbReference>
<dbReference type="Pfam" id="PF02903">
    <property type="entry name" value="Alpha-amylase_N"/>
    <property type="match status" value="1"/>
</dbReference>
<dbReference type="Gene3D" id="2.60.40.1180">
    <property type="entry name" value="Golgi alpha-mannosidase II"/>
    <property type="match status" value="1"/>
</dbReference>
<dbReference type="Proteomes" id="UP001597221">
    <property type="component" value="Unassembled WGS sequence"/>
</dbReference>
<reference evidence="5" key="1">
    <citation type="journal article" date="2019" name="Int. J. Syst. Evol. Microbiol.">
        <title>The Global Catalogue of Microorganisms (GCM) 10K type strain sequencing project: providing services to taxonomists for standard genome sequencing and annotation.</title>
        <authorList>
            <consortium name="The Broad Institute Genomics Platform"/>
            <consortium name="The Broad Institute Genome Sequencing Center for Infectious Disease"/>
            <person name="Wu L."/>
            <person name="Ma J."/>
        </authorList>
    </citation>
    <scope>NUCLEOTIDE SEQUENCE [LARGE SCALE GENOMIC DNA]</scope>
    <source>
        <strain evidence="5">CGMCC 1.12376</strain>
    </source>
</reference>
<dbReference type="PANTHER" id="PTHR10357:SF210">
    <property type="entry name" value="MALTODEXTRIN GLUCOSIDASE"/>
    <property type="match status" value="1"/>
</dbReference>
<evidence type="ECO:0000313" key="4">
    <source>
        <dbReference type="EMBL" id="MFD1609711.1"/>
    </source>
</evidence>
<dbReference type="RefSeq" id="WP_251512324.1">
    <property type="nucleotide sequence ID" value="NZ_JAMBON010000005.1"/>
</dbReference>
<organism evidence="4 5">
    <name type="scientific">Oceanobacillus luteolus</name>
    <dbReference type="NCBI Taxonomy" id="1274358"/>
    <lineage>
        <taxon>Bacteria</taxon>
        <taxon>Bacillati</taxon>
        <taxon>Bacillota</taxon>
        <taxon>Bacilli</taxon>
        <taxon>Bacillales</taxon>
        <taxon>Bacillaceae</taxon>
        <taxon>Oceanobacillus</taxon>
    </lineage>
</organism>
<protein>
    <submittedName>
        <fullName evidence="4">Glycoside hydrolase family 13 protein</fullName>
    </submittedName>
</protein>
<dbReference type="Gene3D" id="3.20.20.80">
    <property type="entry name" value="Glycosidases"/>
    <property type="match status" value="1"/>
</dbReference>
<evidence type="ECO:0000313" key="5">
    <source>
        <dbReference type="Proteomes" id="UP001597221"/>
    </source>
</evidence>
<keyword evidence="5" id="KW-1185">Reference proteome</keyword>
<name>A0ABW4HWR8_9BACI</name>
<dbReference type="CDD" id="cd11338">
    <property type="entry name" value="AmyAc_CMD"/>
    <property type="match status" value="1"/>
</dbReference>
<dbReference type="EMBL" id="JBHUDE010000162">
    <property type="protein sequence ID" value="MFD1609711.1"/>
    <property type="molecule type" value="Genomic_DNA"/>
</dbReference>
<dbReference type="GO" id="GO:0016787">
    <property type="term" value="F:hydrolase activity"/>
    <property type="evidence" value="ECO:0007669"/>
    <property type="project" value="UniProtKB-KW"/>
</dbReference>
<dbReference type="InterPro" id="IPR004185">
    <property type="entry name" value="Glyco_hydro_13_lg-like_dom"/>
</dbReference>
<gene>
    <name evidence="4" type="ORF">ACFSBH_19015</name>
</gene>
<dbReference type="SUPFAM" id="SSF51445">
    <property type="entry name" value="(Trans)glycosidases"/>
    <property type="match status" value="1"/>
</dbReference>
<dbReference type="Gene3D" id="2.60.40.10">
    <property type="entry name" value="Immunoglobulins"/>
    <property type="match status" value="1"/>
</dbReference>
<dbReference type="InterPro" id="IPR013783">
    <property type="entry name" value="Ig-like_fold"/>
</dbReference>
<evidence type="ECO:0000256" key="1">
    <source>
        <dbReference type="ARBA" id="ARBA00022801"/>
    </source>
</evidence>